<protein>
    <submittedName>
        <fullName evidence="1">Uncharacterized protein</fullName>
    </submittedName>
</protein>
<dbReference type="EMBL" id="JARK01001726">
    <property type="protein sequence ID" value="EYB81175.1"/>
    <property type="molecule type" value="Genomic_DNA"/>
</dbReference>
<reference evidence="2" key="1">
    <citation type="journal article" date="2015" name="Nat. Genet.">
        <title>The genome and transcriptome of the zoonotic hookworm Ancylostoma ceylanicum identify infection-specific gene families.</title>
        <authorList>
            <person name="Schwarz E.M."/>
            <person name="Hu Y."/>
            <person name="Antoshechkin I."/>
            <person name="Miller M.M."/>
            <person name="Sternberg P.W."/>
            <person name="Aroian R.V."/>
        </authorList>
    </citation>
    <scope>NUCLEOTIDE SEQUENCE</scope>
    <source>
        <strain evidence="2">HY135</strain>
    </source>
</reference>
<evidence type="ECO:0000313" key="1">
    <source>
        <dbReference type="EMBL" id="EYB81175.1"/>
    </source>
</evidence>
<dbReference type="AlphaFoldDB" id="A0A016RS04"/>
<proteinExistence type="predicted"/>
<evidence type="ECO:0000313" key="2">
    <source>
        <dbReference type="Proteomes" id="UP000024635"/>
    </source>
</evidence>
<gene>
    <name evidence="1" type="primary">Acey_s0390.g550</name>
    <name evidence="1" type="ORF">Y032_0390g550</name>
</gene>
<accession>A0A016RS04</accession>
<organism evidence="1 2">
    <name type="scientific">Ancylostoma ceylanicum</name>
    <dbReference type="NCBI Taxonomy" id="53326"/>
    <lineage>
        <taxon>Eukaryota</taxon>
        <taxon>Metazoa</taxon>
        <taxon>Ecdysozoa</taxon>
        <taxon>Nematoda</taxon>
        <taxon>Chromadorea</taxon>
        <taxon>Rhabditida</taxon>
        <taxon>Rhabditina</taxon>
        <taxon>Rhabditomorpha</taxon>
        <taxon>Strongyloidea</taxon>
        <taxon>Ancylostomatidae</taxon>
        <taxon>Ancylostomatinae</taxon>
        <taxon>Ancylostoma</taxon>
    </lineage>
</organism>
<sequence>MMKGRASRMADATQTYAPMALRRPCVVPIEDIQSFQKILASGIHRPSAEPRPASHALSYVLRRGSVDSQCSERQVSSGKTIGILVLITIQTSDVVDRLRTLTTNMRSIEPFCLLKKKQLITSFSKEICSINRTRRGSTTSRHEDKR</sequence>
<dbReference type="Proteomes" id="UP000024635">
    <property type="component" value="Unassembled WGS sequence"/>
</dbReference>
<keyword evidence="2" id="KW-1185">Reference proteome</keyword>
<comment type="caution">
    <text evidence="1">The sequence shown here is derived from an EMBL/GenBank/DDBJ whole genome shotgun (WGS) entry which is preliminary data.</text>
</comment>
<name>A0A016RS04_9BILA</name>